<dbReference type="Gene3D" id="2.60.120.280">
    <property type="entry name" value="Regulatory protein AraC"/>
    <property type="match status" value="1"/>
</dbReference>
<keyword evidence="3" id="KW-0010">Activator</keyword>
<dbReference type="InterPro" id="IPR009057">
    <property type="entry name" value="Homeodomain-like_sf"/>
</dbReference>
<proteinExistence type="predicted"/>
<dbReference type="SMART" id="SM00342">
    <property type="entry name" value="HTH_ARAC"/>
    <property type="match status" value="1"/>
</dbReference>
<keyword evidence="2" id="KW-0238">DNA-binding</keyword>
<name>A0A5C6Q678_9GAMM</name>
<dbReference type="Proteomes" id="UP000321822">
    <property type="component" value="Unassembled WGS sequence"/>
</dbReference>
<comment type="caution">
    <text evidence="6">The sequence shown here is derived from an EMBL/GenBank/DDBJ whole genome shotgun (WGS) entry which is preliminary data.</text>
</comment>
<dbReference type="OrthoDB" id="9814125at2"/>
<evidence type="ECO:0000256" key="4">
    <source>
        <dbReference type="ARBA" id="ARBA00023163"/>
    </source>
</evidence>
<dbReference type="PROSITE" id="PS01124">
    <property type="entry name" value="HTH_ARAC_FAMILY_2"/>
    <property type="match status" value="1"/>
</dbReference>
<dbReference type="InterPro" id="IPR018060">
    <property type="entry name" value="HTH_AraC"/>
</dbReference>
<keyword evidence="1" id="KW-0805">Transcription regulation</keyword>
<dbReference type="InterPro" id="IPR020449">
    <property type="entry name" value="Tscrpt_reg_AraC-type_HTH"/>
</dbReference>
<keyword evidence="7" id="KW-1185">Reference proteome</keyword>
<dbReference type="PROSITE" id="PS00041">
    <property type="entry name" value="HTH_ARAC_FAMILY_1"/>
    <property type="match status" value="1"/>
</dbReference>
<evidence type="ECO:0000256" key="1">
    <source>
        <dbReference type="ARBA" id="ARBA00023015"/>
    </source>
</evidence>
<dbReference type="PRINTS" id="PR00032">
    <property type="entry name" value="HTHARAC"/>
</dbReference>
<reference evidence="6 7" key="1">
    <citation type="submission" date="2019-07" db="EMBL/GenBank/DDBJ databases">
        <title>Genomes of sea-ice associated Colwellia species.</title>
        <authorList>
            <person name="Bowman J.P."/>
        </authorList>
    </citation>
    <scope>NUCLEOTIDE SEQUENCE [LARGE SCALE GENOMIC DNA]</scope>
    <source>
        <strain evidence="6 7">ACAM 459</strain>
    </source>
</reference>
<sequence length="293" mass="33522">MNGERLNWPEIYSIGNECSEKYVNSRDTDSPIEAHDIVAAGISDLAGTYDISRNSFIAHVVFFTVEGMGIVKYPGNKRVLTRGDIMIVPAGCPARYQLYGNNWKTVWFDLANVNSWGWLKNREISVHKAKYLDQIYNVMNAIYNEIHSQELESKTLADHLTSEIVIYLKRELNFEIADYSKHIRTRLEKLFQTVNHQLQLPWNVELLASTAAISPSHLYTLCREHLGINPMKKVNQLRMQRARMLLYQTSAPIADIANTVGYQNQFNFSSAFKKQSGISPSLYRKKIRSSGVL</sequence>
<evidence type="ECO:0000256" key="3">
    <source>
        <dbReference type="ARBA" id="ARBA00023159"/>
    </source>
</evidence>
<keyword evidence="4" id="KW-0804">Transcription</keyword>
<dbReference type="InterPro" id="IPR003313">
    <property type="entry name" value="AraC-bd"/>
</dbReference>
<dbReference type="Gene3D" id="1.10.10.60">
    <property type="entry name" value="Homeodomain-like"/>
    <property type="match status" value="2"/>
</dbReference>
<dbReference type="SUPFAM" id="SSF46689">
    <property type="entry name" value="Homeodomain-like"/>
    <property type="match status" value="1"/>
</dbReference>
<organism evidence="6 7">
    <name type="scientific">Colwellia demingiae</name>
    <dbReference type="NCBI Taxonomy" id="89401"/>
    <lineage>
        <taxon>Bacteria</taxon>
        <taxon>Pseudomonadati</taxon>
        <taxon>Pseudomonadota</taxon>
        <taxon>Gammaproteobacteria</taxon>
        <taxon>Alteromonadales</taxon>
        <taxon>Colwelliaceae</taxon>
        <taxon>Colwellia</taxon>
    </lineage>
</organism>
<dbReference type="InterPro" id="IPR018062">
    <property type="entry name" value="HTH_AraC-typ_CS"/>
</dbReference>
<evidence type="ECO:0000259" key="5">
    <source>
        <dbReference type="PROSITE" id="PS01124"/>
    </source>
</evidence>
<dbReference type="GO" id="GO:0043565">
    <property type="term" value="F:sequence-specific DNA binding"/>
    <property type="evidence" value="ECO:0007669"/>
    <property type="project" value="InterPro"/>
</dbReference>
<protein>
    <submittedName>
        <fullName evidence="6">Helix-turn-helix domain-containing protein</fullName>
    </submittedName>
</protein>
<dbReference type="RefSeq" id="WP_146791317.1">
    <property type="nucleotide sequence ID" value="NZ_VOLT01000014.1"/>
</dbReference>
<accession>A0A5C6Q678</accession>
<feature type="domain" description="HTH araC/xylS-type" evidence="5">
    <location>
        <begin position="188"/>
        <end position="286"/>
    </location>
</feature>
<dbReference type="EMBL" id="VOLT01000014">
    <property type="protein sequence ID" value="TWX64349.1"/>
    <property type="molecule type" value="Genomic_DNA"/>
</dbReference>
<dbReference type="PANTHER" id="PTHR43280">
    <property type="entry name" value="ARAC-FAMILY TRANSCRIPTIONAL REGULATOR"/>
    <property type="match status" value="1"/>
</dbReference>
<gene>
    <name evidence="6" type="ORF">ESZ36_20480</name>
</gene>
<dbReference type="SUPFAM" id="SSF51215">
    <property type="entry name" value="Regulatory protein AraC"/>
    <property type="match status" value="1"/>
</dbReference>
<dbReference type="Pfam" id="PF12833">
    <property type="entry name" value="HTH_18"/>
    <property type="match status" value="1"/>
</dbReference>
<evidence type="ECO:0000313" key="7">
    <source>
        <dbReference type="Proteomes" id="UP000321822"/>
    </source>
</evidence>
<dbReference type="InterPro" id="IPR037923">
    <property type="entry name" value="HTH-like"/>
</dbReference>
<evidence type="ECO:0000313" key="6">
    <source>
        <dbReference type="EMBL" id="TWX64349.1"/>
    </source>
</evidence>
<dbReference type="AlphaFoldDB" id="A0A5C6Q678"/>
<dbReference type="PANTHER" id="PTHR43280:SF28">
    <property type="entry name" value="HTH-TYPE TRANSCRIPTIONAL ACTIVATOR RHAS"/>
    <property type="match status" value="1"/>
</dbReference>
<dbReference type="Pfam" id="PF02311">
    <property type="entry name" value="AraC_binding"/>
    <property type="match status" value="1"/>
</dbReference>
<dbReference type="GO" id="GO:0003700">
    <property type="term" value="F:DNA-binding transcription factor activity"/>
    <property type="evidence" value="ECO:0007669"/>
    <property type="project" value="InterPro"/>
</dbReference>
<evidence type="ECO:0000256" key="2">
    <source>
        <dbReference type="ARBA" id="ARBA00023125"/>
    </source>
</evidence>